<organism evidence="2 3">
    <name type="scientific">Clostridium tyrobutyricum DIVETGP</name>
    <dbReference type="NCBI Taxonomy" id="1408889"/>
    <lineage>
        <taxon>Bacteria</taxon>
        <taxon>Bacillati</taxon>
        <taxon>Bacillota</taxon>
        <taxon>Clostridia</taxon>
        <taxon>Eubacteriales</taxon>
        <taxon>Clostridiaceae</taxon>
        <taxon>Clostridium</taxon>
    </lineage>
</organism>
<keyword evidence="1" id="KW-0175">Coiled coil</keyword>
<sequence length="561" mass="65648">MNEMYFKNILISDIQAQTARFQEFSKGFNVITSHDNHVGKSSLLKSIYYTLGTEVDYDPVWDKRTKLYAVTICVNGIDYRVARFQKSFAVFKGTELVLLTRSVTHGLAKKYEELFSFAVYLPNKNTKKIEMAPPAFSFMPYYIDQDKGWSGLYNSFASIDQYKQNDRIKSLYYHLNIYTKYTVELMAQRDQIKDEIEKLKKEEERIRITLESLSQETQNLLPAETLEDLERNLQIPKEQIAKLVKKAGEVRNKIQSLEITFNQHEHQLQVIKEYKNIKTDVGNTDRKILHTCPQCGYTFDEEIYKIVRSNYNIQNEDYMCQQIQLIIDSIVEELDRHKNQYVELMAALEEQENVFDESQDAYKVYVRQRGLKDSLTHFSQQLSYNSLKQSEYTDAIKNINKELRKLPNKKEVEEKYIEYVRLNIISLDAWNAAYDGNIKLLKPMKAQGTLENKIILAQFVGLFQTMEYFKSSAIRFPFVVDSPRAKEASNSSSKDILKLISEVDMLPQVILATMDYSDFGSEISHKAKITILTEKRKLLNKENYESHKDFINQLFELLKNV</sequence>
<comment type="caution">
    <text evidence="2">The sequence shown here is derived from an EMBL/GenBank/DDBJ whole genome shotgun (WGS) entry which is preliminary data.</text>
</comment>
<dbReference type="InterPro" id="IPR027417">
    <property type="entry name" value="P-loop_NTPase"/>
</dbReference>
<reference evidence="2 3" key="1">
    <citation type="journal article" date="2015" name="Genome Announc.">
        <title>Draft Genome Sequence of Clostridium tyrobutyricum Strain DIVETGP, Isolated from Cow's Milk for Grana Padano Production.</title>
        <authorList>
            <person name="Soggiu A."/>
            <person name="Piras C."/>
            <person name="Gaiarsa S."/>
            <person name="Sassera D."/>
            <person name="Roncada P."/>
            <person name="Bendixen E."/>
            <person name="Brasca M."/>
            <person name="Bonizzi L."/>
        </authorList>
    </citation>
    <scope>NUCLEOTIDE SEQUENCE [LARGE SCALE GENOMIC DNA]</scope>
    <source>
        <strain evidence="2 3">DIVETGP</strain>
    </source>
</reference>
<evidence type="ECO:0000256" key="1">
    <source>
        <dbReference type="SAM" id="Coils"/>
    </source>
</evidence>
<gene>
    <name evidence="2" type="ORF">CTDIVETGP_2496</name>
</gene>
<dbReference type="RefSeq" id="WP_017895463.1">
    <property type="nucleotide sequence ID" value="NZ_CBXI010000043.1"/>
</dbReference>
<keyword evidence="3" id="KW-1185">Reference proteome</keyword>
<evidence type="ECO:0000313" key="3">
    <source>
        <dbReference type="Proteomes" id="UP000019482"/>
    </source>
</evidence>
<dbReference type="AlphaFoldDB" id="W6N7F0"/>
<name>W6N7F0_CLOTY</name>
<dbReference type="Gene3D" id="3.40.50.300">
    <property type="entry name" value="P-loop containing nucleotide triphosphate hydrolases"/>
    <property type="match status" value="1"/>
</dbReference>
<evidence type="ECO:0000313" key="2">
    <source>
        <dbReference type="EMBL" id="CDL92426.1"/>
    </source>
</evidence>
<dbReference type="OrthoDB" id="9784297at2"/>
<accession>W6N7F0</accession>
<protein>
    <submittedName>
        <fullName evidence="2">Putative phage protein</fullName>
    </submittedName>
</protein>
<dbReference type="Proteomes" id="UP000019482">
    <property type="component" value="Unassembled WGS sequence"/>
</dbReference>
<proteinExistence type="predicted"/>
<dbReference type="GeneID" id="29418102"/>
<feature type="coiled-coil region" evidence="1">
    <location>
        <begin position="320"/>
        <end position="354"/>
    </location>
</feature>
<feature type="coiled-coil region" evidence="1">
    <location>
        <begin position="182"/>
        <end position="260"/>
    </location>
</feature>
<dbReference type="EMBL" id="CBXI010000043">
    <property type="protein sequence ID" value="CDL92426.1"/>
    <property type="molecule type" value="Genomic_DNA"/>
</dbReference>